<dbReference type="EMBL" id="KV426144">
    <property type="protein sequence ID" value="KZV86789.1"/>
    <property type="molecule type" value="Genomic_DNA"/>
</dbReference>
<proteinExistence type="predicted"/>
<name>A0A165ZYB3_EXIGL</name>
<reference evidence="2 3" key="1">
    <citation type="journal article" date="2016" name="Mol. Biol. Evol.">
        <title>Comparative Genomics of Early-Diverging Mushroom-Forming Fungi Provides Insights into the Origins of Lignocellulose Decay Capabilities.</title>
        <authorList>
            <person name="Nagy L.G."/>
            <person name="Riley R."/>
            <person name="Tritt A."/>
            <person name="Adam C."/>
            <person name="Daum C."/>
            <person name="Floudas D."/>
            <person name="Sun H."/>
            <person name="Yadav J.S."/>
            <person name="Pangilinan J."/>
            <person name="Larsson K.H."/>
            <person name="Matsuura K."/>
            <person name="Barry K."/>
            <person name="Labutti K."/>
            <person name="Kuo R."/>
            <person name="Ohm R.A."/>
            <person name="Bhattacharya S.S."/>
            <person name="Shirouzu T."/>
            <person name="Yoshinaga Y."/>
            <person name="Martin F.M."/>
            <person name="Grigoriev I.V."/>
            <person name="Hibbett D.S."/>
        </authorList>
    </citation>
    <scope>NUCLEOTIDE SEQUENCE [LARGE SCALE GENOMIC DNA]</scope>
    <source>
        <strain evidence="2 3">HHB12029</strain>
    </source>
</reference>
<accession>A0A165ZYB3</accession>
<evidence type="ECO:0000313" key="3">
    <source>
        <dbReference type="Proteomes" id="UP000077266"/>
    </source>
</evidence>
<organism evidence="2 3">
    <name type="scientific">Exidia glandulosa HHB12029</name>
    <dbReference type="NCBI Taxonomy" id="1314781"/>
    <lineage>
        <taxon>Eukaryota</taxon>
        <taxon>Fungi</taxon>
        <taxon>Dikarya</taxon>
        <taxon>Basidiomycota</taxon>
        <taxon>Agaricomycotina</taxon>
        <taxon>Agaricomycetes</taxon>
        <taxon>Auriculariales</taxon>
        <taxon>Exidiaceae</taxon>
        <taxon>Exidia</taxon>
    </lineage>
</organism>
<dbReference type="Proteomes" id="UP000077266">
    <property type="component" value="Unassembled WGS sequence"/>
</dbReference>
<sequence length="461" mass="51767">MSRRQPSTLVSNGVSATTAALNIAGAATDAVPFAKQIMNSAAQISAFAEKIQKKREGMYMLIQKVEIYSAQIDMALAGRVLDVSLQRRLERLYSVFLKIEALVDVNAGRKDNALTRVWRNVVTKPIHAETLVIELDREMQLFRLLTGIQLNLVIDDTARAVAEGARYDGQIRILRDCDIEKRSIIRQVRTDQGTIVWASARVDGHLMVIRYLDPASIVNRDHSVSAEAYQMLDASAHLVNVHGLKWIRESATVDEHGEPCIGLFNDIIRANPSHLRSGIPLIYWNYSEETGIVEQVHDSHLRAVITEQFCNDHGTDRLQRVWDAIRQEQLLVMYRTTAFPVISGNVSLPQDIIAQAQLYLERYTREDDPYWNCIISFVRRVLAGRGANTSSQISISIWRLHGGYTIHVENCTNDGSHIRYNYFWISIPAGCTVLAAVATAAGLPNGIDHSWNASGVFLYRN</sequence>
<keyword evidence="3" id="KW-1185">Reference proteome</keyword>
<evidence type="ECO:0000313" key="1">
    <source>
        <dbReference type="EMBL" id="KZV86182.1"/>
    </source>
</evidence>
<protein>
    <submittedName>
        <fullName evidence="2">Uncharacterized protein</fullName>
    </submittedName>
</protein>
<gene>
    <name evidence="2" type="ORF">EXIGLDRAFT_774267</name>
    <name evidence="1" type="ORF">EXIGLDRAFT_774891</name>
</gene>
<dbReference type="EMBL" id="KV426164">
    <property type="protein sequence ID" value="KZV86182.1"/>
    <property type="molecule type" value="Genomic_DNA"/>
</dbReference>
<dbReference type="AlphaFoldDB" id="A0A165ZYB3"/>
<evidence type="ECO:0000313" key="2">
    <source>
        <dbReference type="EMBL" id="KZV86789.1"/>
    </source>
</evidence>